<reference evidence="2" key="4">
    <citation type="submission" date="2019-03" db="UniProtKB">
        <authorList>
            <consortium name="EnsemblPlants"/>
        </authorList>
    </citation>
    <scope>IDENTIFICATION</scope>
</reference>
<dbReference type="Gramene" id="AET7Gv20764200.8">
    <property type="protein sequence ID" value="AET7Gv20764200.8"/>
    <property type="gene ID" value="AET7Gv20764200"/>
</dbReference>
<dbReference type="EnsemblPlants" id="AET7Gv20764200.8">
    <property type="protein sequence ID" value="AET7Gv20764200.8"/>
    <property type="gene ID" value="AET7Gv20764200"/>
</dbReference>
<keyword evidence="1" id="KW-1133">Transmembrane helix</keyword>
<name>A0A453RZ56_AEGTS</name>
<reference evidence="2" key="5">
    <citation type="journal article" date="2021" name="G3 (Bethesda)">
        <title>Aegilops tauschii genome assembly Aet v5.0 features greater sequence contiguity and improved annotation.</title>
        <authorList>
            <person name="Wang L."/>
            <person name="Zhu T."/>
            <person name="Rodriguez J.C."/>
            <person name="Deal K.R."/>
            <person name="Dubcovsky J."/>
            <person name="McGuire P.E."/>
            <person name="Lux T."/>
            <person name="Spannagl M."/>
            <person name="Mayer K.F.X."/>
            <person name="Baldrich P."/>
            <person name="Meyers B.C."/>
            <person name="Huo N."/>
            <person name="Gu Y.Q."/>
            <person name="Zhou H."/>
            <person name="Devos K.M."/>
            <person name="Bennetzen J.L."/>
            <person name="Unver T."/>
            <person name="Budak H."/>
            <person name="Gulick P.J."/>
            <person name="Galiba G."/>
            <person name="Kalapos B."/>
            <person name="Nelson D.R."/>
            <person name="Li P."/>
            <person name="You F.M."/>
            <person name="Luo M.C."/>
            <person name="Dvorak J."/>
        </authorList>
    </citation>
    <scope>NUCLEOTIDE SEQUENCE [LARGE SCALE GENOMIC DNA]</scope>
    <source>
        <strain evidence="2">cv. AL8/78</strain>
    </source>
</reference>
<organism evidence="2 3">
    <name type="scientific">Aegilops tauschii subsp. strangulata</name>
    <name type="common">Goatgrass</name>
    <dbReference type="NCBI Taxonomy" id="200361"/>
    <lineage>
        <taxon>Eukaryota</taxon>
        <taxon>Viridiplantae</taxon>
        <taxon>Streptophyta</taxon>
        <taxon>Embryophyta</taxon>
        <taxon>Tracheophyta</taxon>
        <taxon>Spermatophyta</taxon>
        <taxon>Magnoliopsida</taxon>
        <taxon>Liliopsida</taxon>
        <taxon>Poales</taxon>
        <taxon>Poaceae</taxon>
        <taxon>BOP clade</taxon>
        <taxon>Pooideae</taxon>
        <taxon>Triticodae</taxon>
        <taxon>Triticeae</taxon>
        <taxon>Triticinae</taxon>
        <taxon>Aegilops</taxon>
    </lineage>
</organism>
<feature type="transmembrane region" description="Helical" evidence="1">
    <location>
        <begin position="20"/>
        <end position="50"/>
    </location>
</feature>
<keyword evidence="1" id="KW-0472">Membrane</keyword>
<keyword evidence="1" id="KW-0812">Transmembrane</keyword>
<reference evidence="2" key="3">
    <citation type="journal article" date="2017" name="Nature">
        <title>Genome sequence of the progenitor of the wheat D genome Aegilops tauschii.</title>
        <authorList>
            <person name="Luo M.C."/>
            <person name="Gu Y.Q."/>
            <person name="Puiu D."/>
            <person name="Wang H."/>
            <person name="Twardziok S.O."/>
            <person name="Deal K.R."/>
            <person name="Huo N."/>
            <person name="Zhu T."/>
            <person name="Wang L."/>
            <person name="Wang Y."/>
            <person name="McGuire P.E."/>
            <person name="Liu S."/>
            <person name="Long H."/>
            <person name="Ramasamy R.K."/>
            <person name="Rodriguez J.C."/>
            <person name="Van S.L."/>
            <person name="Yuan L."/>
            <person name="Wang Z."/>
            <person name="Xia Z."/>
            <person name="Xiao L."/>
            <person name="Anderson O.D."/>
            <person name="Ouyang S."/>
            <person name="Liang Y."/>
            <person name="Zimin A.V."/>
            <person name="Pertea G."/>
            <person name="Qi P."/>
            <person name="Bennetzen J.L."/>
            <person name="Dai X."/>
            <person name="Dawson M.W."/>
            <person name="Muller H.G."/>
            <person name="Kugler K."/>
            <person name="Rivarola-Duarte L."/>
            <person name="Spannagl M."/>
            <person name="Mayer K.F.X."/>
            <person name="Lu F.H."/>
            <person name="Bevan M.W."/>
            <person name="Leroy P."/>
            <person name="Li P."/>
            <person name="You F.M."/>
            <person name="Sun Q."/>
            <person name="Liu Z."/>
            <person name="Lyons E."/>
            <person name="Wicker T."/>
            <person name="Salzberg S.L."/>
            <person name="Devos K.M."/>
            <person name="Dvorak J."/>
        </authorList>
    </citation>
    <scope>NUCLEOTIDE SEQUENCE [LARGE SCALE GENOMIC DNA]</scope>
    <source>
        <strain evidence="2">cv. AL8/78</strain>
    </source>
</reference>
<reference evidence="3" key="2">
    <citation type="journal article" date="2017" name="Nat. Plants">
        <title>The Aegilops tauschii genome reveals multiple impacts of transposons.</title>
        <authorList>
            <person name="Zhao G."/>
            <person name="Zou C."/>
            <person name="Li K."/>
            <person name="Wang K."/>
            <person name="Li T."/>
            <person name="Gao L."/>
            <person name="Zhang X."/>
            <person name="Wang H."/>
            <person name="Yang Z."/>
            <person name="Liu X."/>
            <person name="Jiang W."/>
            <person name="Mao L."/>
            <person name="Kong X."/>
            <person name="Jiao Y."/>
            <person name="Jia J."/>
        </authorList>
    </citation>
    <scope>NUCLEOTIDE SEQUENCE [LARGE SCALE GENOMIC DNA]</scope>
    <source>
        <strain evidence="3">cv. AL8/78</strain>
    </source>
</reference>
<protein>
    <submittedName>
        <fullName evidence="2">Uncharacterized protein</fullName>
    </submittedName>
</protein>
<sequence>LLVADTGFSWRWLSDYGLKVFLIPVGLLLRLWLVLFNCHMPTCLCLLLFFN</sequence>
<keyword evidence="3" id="KW-1185">Reference proteome</keyword>
<reference evidence="3" key="1">
    <citation type="journal article" date="2014" name="Science">
        <title>Ancient hybridizations among the ancestral genomes of bread wheat.</title>
        <authorList>
            <consortium name="International Wheat Genome Sequencing Consortium,"/>
            <person name="Marcussen T."/>
            <person name="Sandve S.R."/>
            <person name="Heier L."/>
            <person name="Spannagl M."/>
            <person name="Pfeifer M."/>
            <person name="Jakobsen K.S."/>
            <person name="Wulff B.B."/>
            <person name="Steuernagel B."/>
            <person name="Mayer K.F."/>
            <person name="Olsen O.A."/>
        </authorList>
    </citation>
    <scope>NUCLEOTIDE SEQUENCE [LARGE SCALE GENOMIC DNA]</scope>
    <source>
        <strain evidence="3">cv. AL8/78</strain>
    </source>
</reference>
<dbReference type="Proteomes" id="UP000015105">
    <property type="component" value="Chromosome 7D"/>
</dbReference>
<evidence type="ECO:0000313" key="3">
    <source>
        <dbReference type="Proteomes" id="UP000015105"/>
    </source>
</evidence>
<dbReference type="AlphaFoldDB" id="A0A453RZ56"/>
<accession>A0A453RZ56</accession>
<evidence type="ECO:0000313" key="2">
    <source>
        <dbReference type="EnsemblPlants" id="AET7Gv20764200.8"/>
    </source>
</evidence>
<evidence type="ECO:0000256" key="1">
    <source>
        <dbReference type="SAM" id="Phobius"/>
    </source>
</evidence>
<proteinExistence type="predicted"/>